<feature type="compositionally biased region" description="Basic and acidic residues" evidence="4">
    <location>
        <begin position="488"/>
        <end position="507"/>
    </location>
</feature>
<evidence type="ECO:0000259" key="5">
    <source>
        <dbReference type="Pfam" id="PF03088"/>
    </source>
</evidence>
<feature type="compositionally biased region" description="Basic and acidic residues" evidence="4">
    <location>
        <begin position="519"/>
        <end position="528"/>
    </location>
</feature>
<dbReference type="Pfam" id="PF20067">
    <property type="entry name" value="SSL_N"/>
    <property type="match status" value="1"/>
</dbReference>
<organism evidence="6">
    <name type="scientific">Culicoides sonorensis</name>
    <name type="common">Biting midge</name>
    <dbReference type="NCBI Taxonomy" id="179676"/>
    <lineage>
        <taxon>Eukaryota</taxon>
        <taxon>Metazoa</taxon>
        <taxon>Ecdysozoa</taxon>
        <taxon>Arthropoda</taxon>
        <taxon>Hexapoda</taxon>
        <taxon>Insecta</taxon>
        <taxon>Pterygota</taxon>
        <taxon>Neoptera</taxon>
        <taxon>Endopterygota</taxon>
        <taxon>Diptera</taxon>
        <taxon>Nematocera</taxon>
        <taxon>Chironomoidea</taxon>
        <taxon>Ceratopogonidae</taxon>
        <taxon>Ceratopogoninae</taxon>
        <taxon>Culicoides</taxon>
        <taxon>Monoculicoides</taxon>
    </lineage>
</organism>
<dbReference type="VEuPathDB" id="VectorBase:CSON005532"/>
<dbReference type="OMA" id="RVRIMNF"/>
<dbReference type="InterPro" id="IPR018119">
    <property type="entry name" value="Strictosidine_synth_cons-reg"/>
</dbReference>
<dbReference type="SUPFAM" id="SSF63829">
    <property type="entry name" value="Calcium-dependent phosphotriesterase"/>
    <property type="match status" value="1"/>
</dbReference>
<dbReference type="FunFam" id="2.120.10.30:FF:000065">
    <property type="entry name" value="Hemomucin"/>
    <property type="match status" value="1"/>
</dbReference>
<comment type="similarity">
    <text evidence="1">Belongs to the strictosidine synthase family.</text>
</comment>
<evidence type="ECO:0000313" key="7">
    <source>
        <dbReference type="EMBL" id="SSX21843.1"/>
    </source>
</evidence>
<dbReference type="GO" id="GO:0012505">
    <property type="term" value="C:endomembrane system"/>
    <property type="evidence" value="ECO:0007669"/>
    <property type="project" value="TreeGrafter"/>
</dbReference>
<name>A0A336KF07_CULSO</name>
<feature type="domain" description="Strictosidine synthase conserved region" evidence="5">
    <location>
        <begin position="174"/>
        <end position="260"/>
    </location>
</feature>
<dbReference type="PANTHER" id="PTHR10426:SF88">
    <property type="entry name" value="ADIPOCYTE PLASMA MEMBRANE-ASSOCIATED PROTEIN HEMOMUCIN-RELATED"/>
    <property type="match status" value="1"/>
</dbReference>
<keyword evidence="3" id="KW-0325">Glycoprotein</keyword>
<dbReference type="Gene3D" id="2.120.10.30">
    <property type="entry name" value="TolB, C-terminal domain"/>
    <property type="match status" value="1"/>
</dbReference>
<evidence type="ECO:0000256" key="1">
    <source>
        <dbReference type="ARBA" id="ARBA00009191"/>
    </source>
</evidence>
<protein>
    <submittedName>
        <fullName evidence="6">CSON005532 protein</fullName>
    </submittedName>
</protein>
<dbReference type="InterPro" id="IPR011042">
    <property type="entry name" value="6-blade_b-propeller_TolB-like"/>
</dbReference>
<evidence type="ECO:0000256" key="2">
    <source>
        <dbReference type="ARBA" id="ARBA00022553"/>
    </source>
</evidence>
<dbReference type="EMBL" id="UFQT01000217">
    <property type="protein sequence ID" value="SSX21843.1"/>
    <property type="molecule type" value="Genomic_DNA"/>
</dbReference>
<proteinExistence type="inferred from homology"/>
<dbReference type="EMBL" id="UFQS01000217">
    <property type="protein sequence ID" value="SSX01463.1"/>
    <property type="molecule type" value="Genomic_DNA"/>
</dbReference>
<dbReference type="PANTHER" id="PTHR10426">
    <property type="entry name" value="STRICTOSIDINE SYNTHASE-RELATED"/>
    <property type="match status" value="1"/>
</dbReference>
<reference evidence="6" key="1">
    <citation type="submission" date="2018-04" db="EMBL/GenBank/DDBJ databases">
        <authorList>
            <person name="Go L.Y."/>
            <person name="Mitchell J.A."/>
        </authorList>
    </citation>
    <scope>NUCLEOTIDE SEQUENCE</scope>
    <source>
        <tissue evidence="6">Whole organism</tissue>
    </source>
</reference>
<gene>
    <name evidence="6" type="primary">CSON005532</name>
</gene>
<dbReference type="GO" id="GO:0016787">
    <property type="term" value="F:hydrolase activity"/>
    <property type="evidence" value="ECO:0007669"/>
    <property type="project" value="TreeGrafter"/>
</dbReference>
<reference evidence="7" key="2">
    <citation type="submission" date="2018-07" db="EMBL/GenBank/DDBJ databases">
        <authorList>
            <person name="Quirk P.G."/>
            <person name="Krulwich T.A."/>
        </authorList>
    </citation>
    <scope>NUCLEOTIDE SEQUENCE</scope>
</reference>
<dbReference type="AlphaFoldDB" id="A0A336KF07"/>
<keyword evidence="2" id="KW-0597">Phosphoprotein</keyword>
<accession>A0A336KF07</accession>
<sequence length="528" mass="59052">MGFVKRTFRRLFNFAAFFLIVVLLPGLPPNTHFEFRDYQVPNPLTLEGVLAPNNLLDNTERLFENQIHGPENLIYHNGAIYTGVHGGELIKIIGNKFEHVAKFGKPCASPVEESLCGRILGMALDTVEKNSLIVVDTYYGIYHLNLDTRKSKQLVSVDTVLEGANKPRKGKMFNSVAVAKNGDLYWTDSSSDFSIENGVYITMTNPAGRLFHYERKTGKNRVLLDELSFANGVALSPNEDFVVVVETTDSRLTKYYLKGEKKGKSETFIDRLPGAADNLIPDQDGLWVPLVVAIDEDHPYISQVLAKTPWIRKFIVRFLNLLEAPFAFIEKYYSNPVTMAVTHYIGHLEPTAFLFPARTTVLRMNWNGEIVKAYHGFDKSVGGVSHVLQVNEFLYFGSPFNKYLGRKKVEGLSKFAEPKKVETPTTTTQKPVTQAPTTTTQRPTTTTTTTPRPTTTTTTTPKPTTTTTTTPKPTTTTTTTPKPQTTKAPEKKTETKPPPPIKEKVEDITPPPQPKLKVIKKDGKQEEL</sequence>
<evidence type="ECO:0000313" key="6">
    <source>
        <dbReference type="EMBL" id="SSX01463.1"/>
    </source>
</evidence>
<dbReference type="Pfam" id="PF03088">
    <property type="entry name" value="Str_synth"/>
    <property type="match status" value="1"/>
</dbReference>
<evidence type="ECO:0000256" key="4">
    <source>
        <dbReference type="SAM" id="MobiDB-lite"/>
    </source>
</evidence>
<feature type="compositionally biased region" description="Low complexity" evidence="4">
    <location>
        <begin position="423"/>
        <end position="487"/>
    </location>
</feature>
<feature type="region of interest" description="Disordered" evidence="4">
    <location>
        <begin position="419"/>
        <end position="528"/>
    </location>
</feature>
<evidence type="ECO:0000256" key="3">
    <source>
        <dbReference type="ARBA" id="ARBA00023180"/>
    </source>
</evidence>